<feature type="compositionally biased region" description="Polar residues" evidence="4">
    <location>
        <begin position="886"/>
        <end position="899"/>
    </location>
</feature>
<reference evidence="6 7" key="1">
    <citation type="submission" date="2020-04" db="EMBL/GenBank/DDBJ databases">
        <authorList>
            <person name="Wallbank WR R."/>
            <person name="Pardo Diaz C."/>
            <person name="Kozak K."/>
            <person name="Martin S."/>
            <person name="Jiggins C."/>
            <person name="Moest M."/>
            <person name="Warren A I."/>
            <person name="Byers J.R.P. K."/>
            <person name="Montejo-Kovacevich G."/>
            <person name="Yen C E."/>
        </authorList>
    </citation>
    <scope>NUCLEOTIDE SEQUENCE [LARGE SCALE GENOMIC DNA]</scope>
</reference>
<name>A0A8S0ZLE0_ARCPL</name>
<organism evidence="6 7">
    <name type="scientific">Arctia plantaginis</name>
    <name type="common">Wood tiger moth</name>
    <name type="synonym">Phalaena plantaginis</name>
    <dbReference type="NCBI Taxonomy" id="874455"/>
    <lineage>
        <taxon>Eukaryota</taxon>
        <taxon>Metazoa</taxon>
        <taxon>Ecdysozoa</taxon>
        <taxon>Arthropoda</taxon>
        <taxon>Hexapoda</taxon>
        <taxon>Insecta</taxon>
        <taxon>Pterygota</taxon>
        <taxon>Neoptera</taxon>
        <taxon>Endopterygota</taxon>
        <taxon>Lepidoptera</taxon>
        <taxon>Glossata</taxon>
        <taxon>Ditrysia</taxon>
        <taxon>Noctuoidea</taxon>
        <taxon>Erebidae</taxon>
        <taxon>Arctiinae</taxon>
        <taxon>Arctia</taxon>
    </lineage>
</organism>
<feature type="compositionally biased region" description="Basic and acidic residues" evidence="4">
    <location>
        <begin position="833"/>
        <end position="843"/>
    </location>
</feature>
<dbReference type="PROSITE" id="PS50184">
    <property type="entry name" value="VWFC_2"/>
    <property type="match status" value="1"/>
</dbReference>
<comment type="subcellular location">
    <subcellularLocation>
        <location evidence="1">Secreted</location>
    </subcellularLocation>
</comment>
<evidence type="ECO:0000256" key="2">
    <source>
        <dbReference type="ARBA" id="ARBA00022525"/>
    </source>
</evidence>
<dbReference type="AlphaFoldDB" id="A0A8S0ZLE0"/>
<feature type="compositionally biased region" description="Low complexity" evidence="4">
    <location>
        <begin position="808"/>
        <end position="826"/>
    </location>
</feature>
<dbReference type="Gene3D" id="6.20.200.20">
    <property type="match status" value="2"/>
</dbReference>
<feature type="compositionally biased region" description="Low complexity" evidence="4">
    <location>
        <begin position="1024"/>
        <end position="1039"/>
    </location>
</feature>
<feature type="compositionally biased region" description="Basic and acidic residues" evidence="4">
    <location>
        <begin position="1009"/>
        <end position="1020"/>
    </location>
</feature>
<dbReference type="PANTHER" id="PTHR46698">
    <property type="entry name" value="CROSSVEINLESS 2"/>
    <property type="match status" value="1"/>
</dbReference>
<dbReference type="InterPro" id="IPR052424">
    <property type="entry name" value="Kielin_Chordin-BMP_Reg"/>
</dbReference>
<keyword evidence="7" id="KW-1185">Reference proteome</keyword>
<dbReference type="InterPro" id="IPR001007">
    <property type="entry name" value="VWF_dom"/>
</dbReference>
<accession>A0A8S0ZLE0</accession>
<evidence type="ECO:0000313" key="6">
    <source>
        <dbReference type="EMBL" id="CAB3234810.1"/>
    </source>
</evidence>
<feature type="region of interest" description="Disordered" evidence="4">
    <location>
        <begin position="886"/>
        <end position="907"/>
    </location>
</feature>
<sequence>MYGSVAPAQLRPVSALSCAAVTARRHSMASALFALIALLACVCTDSYEYRKKDSASKDKYSSSNARNFDQASLLSGCLYEGRWHSSGAVVETREKCLHCVCVRSALSCRRQACAPLIDPTPKRCHIRHRREACCPELVCPDGVVNMEKSTKTRFERDDFEDAIPVTVGLACVEGGTIYAAGSAMSSNVACEQCFCLKGSKKCVRPNCLPPPPHCVPRPTPGACCPQRYYCEYDSDVVEGHTYDCEVEGKRIQEGERVFSGLDCTACFCLKGTVQCQEMGCAPPLHGCQPILTPGDCCAHQYKCDHNPLYRGQMYHHRPISYNYITASRNDDRSLHIQKWSKSSETNTEKIFPNLYKLKNMPIGSVTTNDLEYTVKVKRKTDEADNEYLNNDTDDLQSTTSQKSVTVAAEAGATEIATEENTEHPEGIVKIVINGTINCTAELSSTSLPLSIGLNDTDRNQAKILPRIPIVNGIEAQAYAPNDIITDRSVLDEFDENDTFTINVTSSLNGNRKSTVRPERINAAKKPIPVALTDTLNSSKKVEDYDYDYNEPTLPPSLPNLKIIPFVAADAVVDDELSKDVHEYPSLDREDKYPVYYPAKPKVSSLKRDETYDPTQYPVFVSDKDYDLDLPGDSYNSKNKNEETDVTKAPSSKQETPAFNLFSPPIETEGGFIPKGPGINDEYFTVYTPSTPSAVAVPHLTTSMQLDIPKGDCVTEDGKHIPEGGNITMDCNECVCEWGRLRCAPTLCRAPRGCHFKEPDPDSVNQCCGDLICKKENKTTTALPAPGSTKVENTNVEIAVKGEKSDILNQPSQLNNTTSQNNSLSTPINTAKKQTFDKATEKPNKTSPTRTTSLISNHTTITLSTNGSALNTTVSPETTHVTKISTTIPPTNTQETNDTSSEYEDDEDMGFSFGSVLKLLLSENYESTTSAPYKKPTSTKAPVKSTPPPITSTKKPPSTVNPFIPLPSLPLIPPKIVPSTISRIDHLVLGEATAIKRTTLRPITNKTTKKPTERPSEKPKIDIFTPGLKPPSLSGSTGPTSQGVGAGLLKLAGCNIYGRIYRVGRIIAELSTPCLECWCVEIGVECKKLEC</sequence>
<evidence type="ECO:0000313" key="7">
    <source>
        <dbReference type="Proteomes" id="UP000494106"/>
    </source>
</evidence>
<keyword evidence="2" id="KW-0964">Secreted</keyword>
<dbReference type="Proteomes" id="UP000494106">
    <property type="component" value="Unassembled WGS sequence"/>
</dbReference>
<feature type="compositionally biased region" description="Polar residues" evidence="4">
    <location>
        <begin position="928"/>
        <end position="939"/>
    </location>
</feature>
<gene>
    <name evidence="6" type="ORF">APLA_LOCUS5822</name>
</gene>
<dbReference type="OrthoDB" id="7482456at2759"/>
<feature type="region of interest" description="Disordered" evidence="4">
    <location>
        <begin position="629"/>
        <end position="657"/>
    </location>
</feature>
<dbReference type="EMBL" id="CADEBC010000483">
    <property type="protein sequence ID" value="CAB3234810.1"/>
    <property type="molecule type" value="Genomic_DNA"/>
</dbReference>
<comment type="caution">
    <text evidence="6">The sequence shown here is derived from an EMBL/GenBank/DDBJ whole genome shotgun (WGS) entry which is preliminary data.</text>
</comment>
<feature type="region of interest" description="Disordered" evidence="4">
    <location>
        <begin position="808"/>
        <end position="851"/>
    </location>
</feature>
<feature type="region of interest" description="Disordered" evidence="4">
    <location>
        <begin position="1004"/>
        <end position="1039"/>
    </location>
</feature>
<evidence type="ECO:0000259" key="5">
    <source>
        <dbReference type="PROSITE" id="PS50184"/>
    </source>
</evidence>
<feature type="domain" description="VWFC" evidence="5">
    <location>
        <begin position="169"/>
        <end position="231"/>
    </location>
</feature>
<evidence type="ECO:0000256" key="3">
    <source>
        <dbReference type="ARBA" id="ARBA00022729"/>
    </source>
</evidence>
<keyword evidence="3" id="KW-0732">Signal</keyword>
<protein>
    <recommendedName>
        <fullName evidence="5">VWFC domain-containing protein</fullName>
    </recommendedName>
</protein>
<feature type="region of interest" description="Disordered" evidence="4">
    <location>
        <begin position="928"/>
        <end position="958"/>
    </location>
</feature>
<dbReference type="SMART" id="SM00214">
    <property type="entry name" value="VWC"/>
    <property type="match status" value="4"/>
</dbReference>
<dbReference type="GO" id="GO:0005576">
    <property type="term" value="C:extracellular region"/>
    <property type="evidence" value="ECO:0007669"/>
    <property type="project" value="UniProtKB-SubCell"/>
</dbReference>
<dbReference type="PANTHER" id="PTHR46698:SF3">
    <property type="entry name" value="TENECTIN ISOFORM 1-RELATED"/>
    <property type="match status" value="1"/>
</dbReference>
<evidence type="ECO:0000256" key="1">
    <source>
        <dbReference type="ARBA" id="ARBA00004613"/>
    </source>
</evidence>
<evidence type="ECO:0000256" key="4">
    <source>
        <dbReference type="SAM" id="MobiDB-lite"/>
    </source>
</evidence>
<proteinExistence type="predicted"/>
<dbReference type="SUPFAM" id="SSF57603">
    <property type="entry name" value="FnI-like domain"/>
    <property type="match status" value="3"/>
</dbReference>